<proteinExistence type="predicted"/>
<reference evidence="1 3" key="2">
    <citation type="submission" date="2017-05" db="EMBL/GenBank/DDBJ databases">
        <authorList>
            <person name="Blom J."/>
        </authorList>
    </citation>
    <scope>NUCLEOTIDE SEQUENCE [LARGE SCALE GENOMIC DNA]</scope>
    <source>
        <strain evidence="1">PD885</strain>
    </source>
</reference>
<dbReference type="GeneID" id="61896446"/>
<evidence type="ECO:0000313" key="3">
    <source>
        <dbReference type="Proteomes" id="UP000195877"/>
    </source>
</evidence>
<dbReference type="Proteomes" id="UP000195953">
    <property type="component" value="Chromosome 1"/>
</dbReference>
<name>A0A1Y6GSM5_9XANT</name>
<gene>
    <name evidence="2" type="ORF">PD5205_03067</name>
    <name evidence="1" type="ORF">PD885_00928</name>
</gene>
<dbReference type="EMBL" id="LT853885">
    <property type="protein sequence ID" value="SMR04349.1"/>
    <property type="molecule type" value="Genomic_DNA"/>
</dbReference>
<sequence length="51" mass="5560">MRLGDQSGTNLTGTQSVLAPARLAQYQASYAHTYLIETAADFYAQRHEGDA</sequence>
<accession>A0A1Y6GSM5</accession>
<keyword evidence="3" id="KW-1185">Reference proteome</keyword>
<dbReference type="AlphaFoldDB" id="A0A1Y6GSM5"/>
<organism evidence="2 4">
    <name type="scientific">Xanthomonas fragariae</name>
    <dbReference type="NCBI Taxonomy" id="48664"/>
    <lineage>
        <taxon>Bacteria</taxon>
        <taxon>Pseudomonadati</taxon>
        <taxon>Pseudomonadota</taxon>
        <taxon>Gammaproteobacteria</taxon>
        <taxon>Lysobacterales</taxon>
        <taxon>Lysobacteraceae</taxon>
        <taxon>Xanthomonas</taxon>
    </lineage>
</organism>
<evidence type="ECO:0000313" key="2">
    <source>
        <dbReference type="EMBL" id="SMR04349.1"/>
    </source>
</evidence>
<dbReference type="Proteomes" id="UP000195877">
    <property type="component" value="Chromosome 1"/>
</dbReference>
<protein>
    <submittedName>
        <fullName evidence="2">Uncharacterized protein</fullName>
    </submittedName>
</protein>
<evidence type="ECO:0000313" key="1">
    <source>
        <dbReference type="EMBL" id="SMQ98187.1"/>
    </source>
</evidence>
<reference evidence="2 4" key="1">
    <citation type="submission" date="2017-05" db="EMBL/GenBank/DDBJ databases">
        <authorList>
            <person name="Song R."/>
            <person name="Chenine A.L."/>
            <person name="Ruprecht R.M."/>
        </authorList>
    </citation>
    <scope>NUCLEOTIDE SEQUENCE [LARGE SCALE GENOMIC DNA]</scope>
    <source>
        <strain evidence="2">PD5205</strain>
    </source>
</reference>
<dbReference type="EMBL" id="LT853882">
    <property type="protein sequence ID" value="SMQ98187.1"/>
    <property type="molecule type" value="Genomic_DNA"/>
</dbReference>
<dbReference type="RefSeq" id="WP_002807859.1">
    <property type="nucleotide sequence ID" value="NZ_CP016830.1"/>
</dbReference>
<evidence type="ECO:0000313" key="4">
    <source>
        <dbReference type="Proteomes" id="UP000195953"/>
    </source>
</evidence>